<dbReference type="GO" id="GO:0005886">
    <property type="term" value="C:plasma membrane"/>
    <property type="evidence" value="ECO:0007669"/>
    <property type="project" value="UniProtKB-SubCell"/>
</dbReference>
<gene>
    <name evidence="9" type="ordered locus">KNP414_06657</name>
</gene>
<dbReference type="PANTHER" id="PTHR30193:SF37">
    <property type="entry name" value="INNER MEMBRANE ABC TRANSPORTER PERMEASE PROTEIN YCJO"/>
    <property type="match status" value="1"/>
</dbReference>
<evidence type="ECO:0000256" key="3">
    <source>
        <dbReference type="ARBA" id="ARBA00022475"/>
    </source>
</evidence>
<evidence type="ECO:0000256" key="5">
    <source>
        <dbReference type="ARBA" id="ARBA00022989"/>
    </source>
</evidence>
<dbReference type="AlphaFoldDB" id="F8F9X8"/>
<keyword evidence="3" id="KW-1003">Cell membrane</keyword>
<evidence type="ECO:0000256" key="1">
    <source>
        <dbReference type="ARBA" id="ARBA00004651"/>
    </source>
</evidence>
<dbReference type="KEGG" id="pms:KNP414_06657"/>
<comment type="subcellular location">
    <subcellularLocation>
        <location evidence="1 7">Cell membrane</location>
        <topology evidence="1 7">Multi-pass membrane protein</topology>
    </subcellularLocation>
</comment>
<feature type="transmembrane region" description="Helical" evidence="7">
    <location>
        <begin position="102"/>
        <end position="124"/>
    </location>
</feature>
<keyword evidence="6 7" id="KW-0472">Membrane</keyword>
<dbReference type="InterPro" id="IPR000515">
    <property type="entry name" value="MetI-like"/>
</dbReference>
<dbReference type="GO" id="GO:0055085">
    <property type="term" value="P:transmembrane transport"/>
    <property type="evidence" value="ECO:0007669"/>
    <property type="project" value="InterPro"/>
</dbReference>
<dbReference type="PROSITE" id="PS50928">
    <property type="entry name" value="ABC_TM1"/>
    <property type="match status" value="1"/>
</dbReference>
<feature type="domain" description="ABC transmembrane type-1" evidence="8">
    <location>
        <begin position="161"/>
        <end position="375"/>
    </location>
</feature>
<feature type="transmembrane region" description="Helical" evidence="7">
    <location>
        <begin position="166"/>
        <end position="186"/>
    </location>
</feature>
<dbReference type="Pfam" id="PF00528">
    <property type="entry name" value="BPD_transp_1"/>
    <property type="match status" value="1"/>
</dbReference>
<evidence type="ECO:0000256" key="6">
    <source>
        <dbReference type="ARBA" id="ARBA00023136"/>
    </source>
</evidence>
<dbReference type="InterPro" id="IPR051393">
    <property type="entry name" value="ABC_transporter_permease"/>
</dbReference>
<feature type="transmembrane region" description="Helical" evidence="7">
    <location>
        <begin position="356"/>
        <end position="378"/>
    </location>
</feature>
<dbReference type="CDD" id="cd06261">
    <property type="entry name" value="TM_PBP2"/>
    <property type="match status" value="1"/>
</dbReference>
<proteinExistence type="inferred from homology"/>
<feature type="transmembrane region" description="Helical" evidence="7">
    <location>
        <begin position="258"/>
        <end position="277"/>
    </location>
</feature>
<keyword evidence="4 7" id="KW-0812">Transmembrane</keyword>
<accession>F8F9X8</accession>
<evidence type="ECO:0000256" key="2">
    <source>
        <dbReference type="ARBA" id="ARBA00022448"/>
    </source>
</evidence>
<dbReference type="InterPro" id="IPR035906">
    <property type="entry name" value="MetI-like_sf"/>
</dbReference>
<dbReference type="HOGENOM" id="CLU_016047_0_0_9"/>
<reference evidence="10" key="1">
    <citation type="submission" date="2011-06" db="EMBL/GenBank/DDBJ databases">
        <title>Complete genome sequence of Paenibacillus mucilaginosus KNP414.</title>
        <authorList>
            <person name="Wang J."/>
            <person name="Hu S."/>
            <person name="Hu X."/>
            <person name="Zhang B."/>
            <person name="Dong D."/>
            <person name="Zhang S."/>
            <person name="Zhao K."/>
            <person name="Wu D."/>
        </authorList>
    </citation>
    <scope>NUCLEOTIDE SEQUENCE [LARGE SCALE GENOMIC DNA]</scope>
    <source>
        <strain evidence="10">KNP414</strain>
    </source>
</reference>
<name>F8F9X8_PAEMK</name>
<evidence type="ECO:0000313" key="9">
    <source>
        <dbReference type="EMBL" id="AEI45176.1"/>
    </source>
</evidence>
<dbReference type="SUPFAM" id="SSF161098">
    <property type="entry name" value="MetI-like"/>
    <property type="match status" value="1"/>
</dbReference>
<evidence type="ECO:0000313" key="10">
    <source>
        <dbReference type="Proteomes" id="UP000006620"/>
    </source>
</evidence>
<sequence length="387" mass="42255">MQEAGRGLGGLPLRSTAERPVRSFEAEAGAVPSGSLLHPADAVLPREAAFGTKGGLPEPGPSGFISPRLFEARSPRGRTAAAGCPVCPTGGFHMKKTMQNPLTYMLFILPTLALYILFFLVPLAQSVQYGFTRWDGVNTPEFIGLGNFIQAFADEKVWQAFRNNSYFILFSVFIQIPLIVFLGILISGITRLKGFYKTFVFVPSILSTAVVGILWSFIYHPEIGLLNQLLRSSGFKELTHTWLAEDSTAMLSVLVTNGWQWVGFYVVLVLAAILGISKEVFEAAELDGARGFRKAWHITLPLIRPVIMVIVLLSITGAMKALDIVMVMTNGGPAGLTEVLATYMIKQGTRLNDYGYANAIALLIFLFTLILTLLFNVISKKIGEADA</sequence>
<feature type="transmembrane region" description="Helical" evidence="7">
    <location>
        <begin position="198"/>
        <end position="218"/>
    </location>
</feature>
<protein>
    <submittedName>
        <fullName evidence="9">Binding-protein-dependent transport system inner membrane component</fullName>
    </submittedName>
</protein>
<keyword evidence="5 7" id="KW-1133">Transmembrane helix</keyword>
<evidence type="ECO:0000256" key="7">
    <source>
        <dbReference type="RuleBase" id="RU363032"/>
    </source>
</evidence>
<organism evidence="9 10">
    <name type="scientific">Paenibacillus mucilaginosus (strain KNP414)</name>
    <dbReference type="NCBI Taxonomy" id="1036673"/>
    <lineage>
        <taxon>Bacteria</taxon>
        <taxon>Bacillati</taxon>
        <taxon>Bacillota</taxon>
        <taxon>Bacilli</taxon>
        <taxon>Bacillales</taxon>
        <taxon>Paenibacillaceae</taxon>
        <taxon>Paenibacillus</taxon>
    </lineage>
</organism>
<dbReference type="PATRIC" id="fig|1036673.3.peg.6208"/>
<dbReference type="PANTHER" id="PTHR30193">
    <property type="entry name" value="ABC TRANSPORTER PERMEASE PROTEIN"/>
    <property type="match status" value="1"/>
</dbReference>
<comment type="similarity">
    <text evidence="7">Belongs to the binding-protein-dependent transport system permease family.</text>
</comment>
<reference evidence="9 10" key="2">
    <citation type="journal article" date="2013" name="Genome Announc.">
        <title>Genome Sequence of Growth-Improving Paenibacillus mucilaginosus Strain KNP414.</title>
        <authorList>
            <person name="Lu J.J."/>
            <person name="Wang J.F."/>
            <person name="Hu X.F."/>
        </authorList>
    </citation>
    <scope>NUCLEOTIDE SEQUENCE [LARGE SCALE GENOMIC DNA]</scope>
    <source>
        <strain evidence="9 10">KNP414</strain>
    </source>
</reference>
<dbReference type="Proteomes" id="UP000006620">
    <property type="component" value="Chromosome"/>
</dbReference>
<dbReference type="EMBL" id="CP002869">
    <property type="protein sequence ID" value="AEI45176.1"/>
    <property type="molecule type" value="Genomic_DNA"/>
</dbReference>
<evidence type="ECO:0000256" key="4">
    <source>
        <dbReference type="ARBA" id="ARBA00022692"/>
    </source>
</evidence>
<keyword evidence="2 7" id="KW-0813">Transport</keyword>
<feature type="transmembrane region" description="Helical" evidence="7">
    <location>
        <begin position="298"/>
        <end position="319"/>
    </location>
</feature>
<dbReference type="Gene3D" id="1.10.3720.10">
    <property type="entry name" value="MetI-like"/>
    <property type="match status" value="1"/>
</dbReference>
<evidence type="ECO:0000259" key="8">
    <source>
        <dbReference type="PROSITE" id="PS50928"/>
    </source>
</evidence>